<evidence type="ECO:0000313" key="3">
    <source>
        <dbReference type="Proteomes" id="UP001159427"/>
    </source>
</evidence>
<feature type="non-terminal residue" evidence="2">
    <location>
        <position position="1"/>
    </location>
</feature>
<sequence length="302" mass="35055">NSECVHWPSGKYGLPKVTSGCPSSYGFRWRTGWRFQDTNSYYSNNRKSEEFHLDGEVDNKKVNRSFCIKTNTVNDLENSRPSWPSGKYCVYKKGLLCPTGLTNGFVYWDDADDDDDYYNLNKKGGILPSGRYEGGDTKIKFCCKTDGNKSEPILLPTELPFFLLAYGSKKCQMVKWAIATPEWIYYDTEDNQNIDDRGRYYPYNAGKQHPTIYYCYYRGYKLSYHHTSMKFCINMTTDLLSIQLTVECTVKNNSAFNNNQQIYEAKNPNCTVKFLLRVHFNCSTFHKALTLSRATRYLSLRM</sequence>
<keyword evidence="3" id="KW-1185">Reference proteome</keyword>
<dbReference type="InterPro" id="IPR031569">
    <property type="entry name" value="ApeC"/>
</dbReference>
<dbReference type="EMBL" id="CALNXI010002004">
    <property type="protein sequence ID" value="CAH3181363.1"/>
    <property type="molecule type" value="Genomic_DNA"/>
</dbReference>
<proteinExistence type="predicted"/>
<evidence type="ECO:0000313" key="2">
    <source>
        <dbReference type="EMBL" id="CAH3181363.1"/>
    </source>
</evidence>
<dbReference type="Proteomes" id="UP001159427">
    <property type="component" value="Unassembled WGS sequence"/>
</dbReference>
<comment type="caution">
    <text evidence="2">The sequence shown here is derived from an EMBL/GenBank/DDBJ whole genome shotgun (WGS) entry which is preliminary data.</text>
</comment>
<organism evidence="2 3">
    <name type="scientific">Porites evermanni</name>
    <dbReference type="NCBI Taxonomy" id="104178"/>
    <lineage>
        <taxon>Eukaryota</taxon>
        <taxon>Metazoa</taxon>
        <taxon>Cnidaria</taxon>
        <taxon>Anthozoa</taxon>
        <taxon>Hexacorallia</taxon>
        <taxon>Scleractinia</taxon>
        <taxon>Fungiina</taxon>
        <taxon>Poritidae</taxon>
        <taxon>Porites</taxon>
    </lineage>
</organism>
<name>A0ABN8RS84_9CNID</name>
<dbReference type="PANTHER" id="PTHR19324:SF33">
    <property type="entry name" value="MUCIN-5AC"/>
    <property type="match status" value="1"/>
</dbReference>
<dbReference type="Pfam" id="PF16977">
    <property type="entry name" value="ApeC"/>
    <property type="match status" value="1"/>
</dbReference>
<gene>
    <name evidence="2" type="ORF">PEVE_00013605</name>
</gene>
<reference evidence="2 3" key="1">
    <citation type="submission" date="2022-05" db="EMBL/GenBank/DDBJ databases">
        <authorList>
            <consortium name="Genoscope - CEA"/>
            <person name="William W."/>
        </authorList>
    </citation>
    <scope>NUCLEOTIDE SEQUENCE [LARGE SCALE GENOMIC DNA]</scope>
</reference>
<accession>A0ABN8RS84</accession>
<evidence type="ECO:0000259" key="1">
    <source>
        <dbReference type="Pfam" id="PF16977"/>
    </source>
</evidence>
<feature type="domain" description="Apextrin C-terminal" evidence="1">
    <location>
        <begin position="7"/>
        <end position="217"/>
    </location>
</feature>
<protein>
    <recommendedName>
        <fullName evidence="1">Apextrin C-terminal domain-containing protein</fullName>
    </recommendedName>
</protein>
<dbReference type="PANTHER" id="PTHR19324">
    <property type="entry name" value="PERFORIN-LIKE PROTEIN 1"/>
    <property type="match status" value="1"/>
</dbReference>